<sequence>MAIGEKVDMYWAFNSYVEWPEAIDDLLDAGFEPNEYSFRQAIVQGQIQTLKRILAKRKNYRICHCFLEAASAKDPACSFENLEVFEFLADLVSKRRKELQNIAEATLPKEMLSHLLIRADTLIGYRAGETVQLLSSHGVDVEFEDEYGYLIYNQVHGRTAFAEVLWSFGFKDVDETDSEGYTCLMLTPAVSTATRLEFAHWLKGKGADLDRKRIDQPAMFYVAYGVGQLIMHDAVCYHRAHSPSHVAFPDSNFGDSESWGMVNDILHRSYRDSCACKCSDAGCCSTTRFVHGLALNKLPPKRRMEVISKLGDISTQRSVTANPSALIRALTFDTLSLPHTCNHSTDIDDEILARETQNETKGSVQLLDDLLDEFHQMYERSDSTLFEFLQGHWATRMCEVCGEEVVIDEDNEEEFVDALEEVTP</sequence>
<dbReference type="OrthoDB" id="1577640at2759"/>
<comment type="caution">
    <text evidence="1">The sequence shown here is derived from an EMBL/GenBank/DDBJ whole genome shotgun (WGS) entry which is preliminary data.</text>
</comment>
<dbReference type="SUPFAM" id="SSF48403">
    <property type="entry name" value="Ankyrin repeat"/>
    <property type="match status" value="1"/>
</dbReference>
<dbReference type="RefSeq" id="XP_056558555.1">
    <property type="nucleotide sequence ID" value="XM_056696343.1"/>
</dbReference>
<proteinExistence type="predicted"/>
<dbReference type="AlphaFoldDB" id="A0A9W9SNJ2"/>
<dbReference type="GeneID" id="81435520"/>
<organism evidence="1 2">
    <name type="scientific">Penicillium cataractarum</name>
    <dbReference type="NCBI Taxonomy" id="2100454"/>
    <lineage>
        <taxon>Eukaryota</taxon>
        <taxon>Fungi</taxon>
        <taxon>Dikarya</taxon>
        <taxon>Ascomycota</taxon>
        <taxon>Pezizomycotina</taxon>
        <taxon>Eurotiomycetes</taxon>
        <taxon>Eurotiomycetidae</taxon>
        <taxon>Eurotiales</taxon>
        <taxon>Aspergillaceae</taxon>
        <taxon>Penicillium</taxon>
    </lineage>
</organism>
<dbReference type="InterPro" id="IPR036770">
    <property type="entry name" value="Ankyrin_rpt-contain_sf"/>
</dbReference>
<reference evidence="1" key="1">
    <citation type="submission" date="2022-11" db="EMBL/GenBank/DDBJ databases">
        <authorList>
            <person name="Petersen C."/>
        </authorList>
    </citation>
    <scope>NUCLEOTIDE SEQUENCE</scope>
    <source>
        <strain evidence="1">IBT 29864</strain>
    </source>
</reference>
<keyword evidence="2" id="KW-1185">Reference proteome</keyword>
<dbReference type="EMBL" id="JAPZBS010000002">
    <property type="protein sequence ID" value="KAJ5380984.1"/>
    <property type="molecule type" value="Genomic_DNA"/>
</dbReference>
<reference evidence="1" key="2">
    <citation type="journal article" date="2023" name="IMA Fungus">
        <title>Comparative genomic study of the Penicillium genus elucidates a diverse pangenome and 15 lateral gene transfer events.</title>
        <authorList>
            <person name="Petersen C."/>
            <person name="Sorensen T."/>
            <person name="Nielsen M.R."/>
            <person name="Sondergaard T.E."/>
            <person name="Sorensen J.L."/>
            <person name="Fitzpatrick D.A."/>
            <person name="Frisvad J.C."/>
            <person name="Nielsen K.L."/>
        </authorList>
    </citation>
    <scope>NUCLEOTIDE SEQUENCE</scope>
    <source>
        <strain evidence="1">IBT 29864</strain>
    </source>
</reference>
<dbReference type="Proteomes" id="UP001147782">
    <property type="component" value="Unassembled WGS sequence"/>
</dbReference>
<protein>
    <submittedName>
        <fullName evidence="1">Uncharacterized protein</fullName>
    </submittedName>
</protein>
<accession>A0A9W9SNJ2</accession>
<name>A0A9W9SNJ2_9EURO</name>
<evidence type="ECO:0000313" key="1">
    <source>
        <dbReference type="EMBL" id="KAJ5380984.1"/>
    </source>
</evidence>
<evidence type="ECO:0000313" key="2">
    <source>
        <dbReference type="Proteomes" id="UP001147782"/>
    </source>
</evidence>
<gene>
    <name evidence="1" type="ORF">N7496_003412</name>
</gene>
<dbReference type="Gene3D" id="1.25.40.20">
    <property type="entry name" value="Ankyrin repeat-containing domain"/>
    <property type="match status" value="1"/>
</dbReference>